<keyword evidence="7 12" id="KW-1133">Transmembrane helix</keyword>
<keyword evidence="3" id="KW-0328">Glycosyltransferase</keyword>
<feature type="compositionally biased region" description="Basic and acidic residues" evidence="11">
    <location>
        <begin position="177"/>
        <end position="186"/>
    </location>
</feature>
<dbReference type="AlphaFoldDB" id="A0A210PEB2"/>
<name>A0A210PEB2_MIZYE</name>
<evidence type="ECO:0000256" key="2">
    <source>
        <dbReference type="ARBA" id="ARBA00008661"/>
    </source>
</evidence>
<evidence type="ECO:0000256" key="9">
    <source>
        <dbReference type="ARBA" id="ARBA00023136"/>
    </source>
</evidence>
<evidence type="ECO:0000313" key="14">
    <source>
        <dbReference type="Proteomes" id="UP000242188"/>
    </source>
</evidence>
<feature type="region of interest" description="Disordered" evidence="11">
    <location>
        <begin position="177"/>
        <end position="220"/>
    </location>
</feature>
<evidence type="ECO:0000313" key="13">
    <source>
        <dbReference type="EMBL" id="OWF34822.1"/>
    </source>
</evidence>
<dbReference type="PANTHER" id="PTHR11214">
    <property type="entry name" value="BETA-1,3-N-ACETYLGLUCOSAMINYLTRANSFERASE"/>
    <property type="match status" value="1"/>
</dbReference>
<dbReference type="GO" id="GO:0008194">
    <property type="term" value="F:UDP-glycosyltransferase activity"/>
    <property type="evidence" value="ECO:0007669"/>
    <property type="project" value="TreeGrafter"/>
</dbReference>
<evidence type="ECO:0000256" key="10">
    <source>
        <dbReference type="ARBA" id="ARBA00023180"/>
    </source>
</evidence>
<comment type="caution">
    <text evidence="13">The sequence shown here is derived from an EMBL/GenBank/DDBJ whole genome shotgun (WGS) entry which is preliminary data.</text>
</comment>
<dbReference type="Pfam" id="PF01762">
    <property type="entry name" value="Galactosyl_T"/>
    <property type="match status" value="1"/>
</dbReference>
<keyword evidence="6" id="KW-0735">Signal-anchor</keyword>
<evidence type="ECO:0000256" key="1">
    <source>
        <dbReference type="ARBA" id="ARBA00004323"/>
    </source>
</evidence>
<dbReference type="GO" id="GO:0006493">
    <property type="term" value="P:protein O-linked glycosylation"/>
    <property type="evidence" value="ECO:0007669"/>
    <property type="project" value="TreeGrafter"/>
</dbReference>
<dbReference type="FunFam" id="3.90.550.50:FF:000001">
    <property type="entry name" value="Hexosyltransferase"/>
    <property type="match status" value="1"/>
</dbReference>
<comment type="similarity">
    <text evidence="2">Belongs to the glycosyltransferase 31 family.</text>
</comment>
<keyword evidence="5 12" id="KW-0812">Transmembrane</keyword>
<keyword evidence="8" id="KW-0333">Golgi apparatus</keyword>
<dbReference type="Proteomes" id="UP000242188">
    <property type="component" value="Unassembled WGS sequence"/>
</dbReference>
<accession>A0A210PEB2</accession>
<reference evidence="13 14" key="1">
    <citation type="journal article" date="2017" name="Nat. Ecol. Evol.">
        <title>Scallop genome provides insights into evolution of bilaterian karyotype and development.</title>
        <authorList>
            <person name="Wang S."/>
            <person name="Zhang J."/>
            <person name="Jiao W."/>
            <person name="Li J."/>
            <person name="Xun X."/>
            <person name="Sun Y."/>
            <person name="Guo X."/>
            <person name="Huan P."/>
            <person name="Dong B."/>
            <person name="Zhang L."/>
            <person name="Hu X."/>
            <person name="Sun X."/>
            <person name="Wang J."/>
            <person name="Zhao C."/>
            <person name="Wang Y."/>
            <person name="Wang D."/>
            <person name="Huang X."/>
            <person name="Wang R."/>
            <person name="Lv J."/>
            <person name="Li Y."/>
            <person name="Zhang Z."/>
            <person name="Liu B."/>
            <person name="Lu W."/>
            <person name="Hui Y."/>
            <person name="Liang J."/>
            <person name="Zhou Z."/>
            <person name="Hou R."/>
            <person name="Li X."/>
            <person name="Liu Y."/>
            <person name="Li H."/>
            <person name="Ning X."/>
            <person name="Lin Y."/>
            <person name="Zhao L."/>
            <person name="Xing Q."/>
            <person name="Dou J."/>
            <person name="Li Y."/>
            <person name="Mao J."/>
            <person name="Guo H."/>
            <person name="Dou H."/>
            <person name="Li T."/>
            <person name="Mu C."/>
            <person name="Jiang W."/>
            <person name="Fu Q."/>
            <person name="Fu X."/>
            <person name="Miao Y."/>
            <person name="Liu J."/>
            <person name="Yu Q."/>
            <person name="Li R."/>
            <person name="Liao H."/>
            <person name="Li X."/>
            <person name="Kong Y."/>
            <person name="Jiang Z."/>
            <person name="Chourrout D."/>
            <person name="Li R."/>
            <person name="Bao Z."/>
        </authorList>
    </citation>
    <scope>NUCLEOTIDE SEQUENCE [LARGE SCALE GENOMIC DNA]</scope>
    <source>
        <strain evidence="13 14">PY_sf001</strain>
    </source>
</reference>
<evidence type="ECO:0000256" key="6">
    <source>
        <dbReference type="ARBA" id="ARBA00022968"/>
    </source>
</evidence>
<organism evidence="13 14">
    <name type="scientific">Mizuhopecten yessoensis</name>
    <name type="common">Japanese scallop</name>
    <name type="synonym">Patinopecten yessoensis</name>
    <dbReference type="NCBI Taxonomy" id="6573"/>
    <lineage>
        <taxon>Eukaryota</taxon>
        <taxon>Metazoa</taxon>
        <taxon>Spiralia</taxon>
        <taxon>Lophotrochozoa</taxon>
        <taxon>Mollusca</taxon>
        <taxon>Bivalvia</taxon>
        <taxon>Autobranchia</taxon>
        <taxon>Pteriomorphia</taxon>
        <taxon>Pectinida</taxon>
        <taxon>Pectinoidea</taxon>
        <taxon>Pectinidae</taxon>
        <taxon>Mizuhopecten</taxon>
    </lineage>
</organism>
<evidence type="ECO:0000256" key="8">
    <source>
        <dbReference type="ARBA" id="ARBA00023034"/>
    </source>
</evidence>
<comment type="subcellular location">
    <subcellularLocation>
        <location evidence="1">Golgi apparatus membrane</location>
        <topology evidence="1">Single-pass type II membrane protein</topology>
    </subcellularLocation>
</comment>
<sequence>MAGPLDAVMELTKYTPAFMRRKLLSRRYIYICIIIALSFASVITFGIFQTNLKTNKEQIDVIRQWREITQGDSLDSPSVEFRDSIRIDQHKDTGKVHYRNLKETKKTGHIGAESKDNNEGNAGRGQPVNKQVEDTDKNKLLFKNNLKTLQHKEKKRMDNKLGLENHVKEMDVIPHSTENKDTIQEHSEEEPQDNFGKEGAIKEKSHDSNMGYRQENEEEKEKQHLIDSLSRLLAKLDDKDIDTDLEQKLFADVEDSKHLPGFDPKLYPQKLDIPKLLNDFAQTGDLPDHAINKWAFHPIINPSNVCGEPGVQSKVFLLFIVKTKPDNFVKRRTIRKTWADPVRFPNIRTVFSVGVPKSSNTMKKLKTESMKYKDVLLMDYIDSYYNLTLKTTSDINWAVAHCSMADFVVSIDDDIYMATDLLIQHLQDVPKTEAERLYMGYVYKDTMPVRKETSNAYIEKWIISEKEYAFSTYPDYIFGGCIIMSMRTVVEMYMIIPYTKPIVMEDVYVGILASRLGITPSHTDLIDVYVTYSNTEKFKTLIASHYYKTSHMLRQAWECHLSIVNNDVEKAVFCSYLKEELQTLRDHVSTILDWVDLSNDAI</sequence>
<keyword evidence="4 13" id="KW-0808">Transferase</keyword>
<dbReference type="GO" id="GO:0016758">
    <property type="term" value="F:hexosyltransferase activity"/>
    <property type="evidence" value="ECO:0007669"/>
    <property type="project" value="InterPro"/>
</dbReference>
<evidence type="ECO:0000256" key="7">
    <source>
        <dbReference type="ARBA" id="ARBA00022989"/>
    </source>
</evidence>
<dbReference type="PANTHER" id="PTHR11214:SF349">
    <property type="entry name" value="BETA-1,3-GALACTOSYLTRANSFERASE BRN"/>
    <property type="match status" value="1"/>
</dbReference>
<evidence type="ECO:0000256" key="12">
    <source>
        <dbReference type="SAM" id="Phobius"/>
    </source>
</evidence>
<evidence type="ECO:0000256" key="5">
    <source>
        <dbReference type="ARBA" id="ARBA00022692"/>
    </source>
</evidence>
<dbReference type="OrthoDB" id="2139606at2759"/>
<dbReference type="GO" id="GO:0000139">
    <property type="term" value="C:Golgi membrane"/>
    <property type="evidence" value="ECO:0007669"/>
    <property type="project" value="UniProtKB-SubCell"/>
</dbReference>
<keyword evidence="9 12" id="KW-0472">Membrane</keyword>
<keyword evidence="14" id="KW-1185">Reference proteome</keyword>
<dbReference type="EMBL" id="NEDP02076749">
    <property type="protein sequence ID" value="OWF34822.1"/>
    <property type="molecule type" value="Genomic_DNA"/>
</dbReference>
<dbReference type="InterPro" id="IPR002659">
    <property type="entry name" value="Glyco_trans_31"/>
</dbReference>
<evidence type="ECO:0000256" key="4">
    <source>
        <dbReference type="ARBA" id="ARBA00022679"/>
    </source>
</evidence>
<feature type="region of interest" description="Disordered" evidence="11">
    <location>
        <begin position="102"/>
        <end position="136"/>
    </location>
</feature>
<dbReference type="Gene3D" id="3.90.550.50">
    <property type="match status" value="1"/>
</dbReference>
<proteinExistence type="inferred from homology"/>
<feature type="compositionally biased region" description="Basic and acidic residues" evidence="11">
    <location>
        <begin position="195"/>
        <end position="207"/>
    </location>
</feature>
<feature type="compositionally biased region" description="Basic and acidic residues" evidence="11">
    <location>
        <begin position="102"/>
        <end position="118"/>
    </location>
</feature>
<protein>
    <submittedName>
        <fullName evidence="13">Lactosylceramide 1,3-N-acetyl-beta-D-glucosaminyltransferase</fullName>
    </submittedName>
</protein>
<evidence type="ECO:0000256" key="11">
    <source>
        <dbReference type="SAM" id="MobiDB-lite"/>
    </source>
</evidence>
<gene>
    <name evidence="13" type="ORF">KP79_PYT08512</name>
</gene>
<feature type="transmembrane region" description="Helical" evidence="12">
    <location>
        <begin position="28"/>
        <end position="48"/>
    </location>
</feature>
<keyword evidence="10" id="KW-0325">Glycoprotein</keyword>
<evidence type="ECO:0000256" key="3">
    <source>
        <dbReference type="ARBA" id="ARBA00022676"/>
    </source>
</evidence>